<evidence type="ECO:0000313" key="1">
    <source>
        <dbReference type="EMBL" id="GAI53622.1"/>
    </source>
</evidence>
<sequence length="71" mass="8359">KILNLFNDLDYISMYSPEGFPAMGKLLKKNPFELLNYLKNDEKLPKRPFCSQATKKLYKKYLTTARREVLA</sequence>
<organism evidence="1">
    <name type="scientific">marine sediment metagenome</name>
    <dbReference type="NCBI Taxonomy" id="412755"/>
    <lineage>
        <taxon>unclassified sequences</taxon>
        <taxon>metagenomes</taxon>
        <taxon>ecological metagenomes</taxon>
    </lineage>
</organism>
<accession>X1PBE0</accession>
<dbReference type="EMBL" id="BARV01041744">
    <property type="protein sequence ID" value="GAI53622.1"/>
    <property type="molecule type" value="Genomic_DNA"/>
</dbReference>
<gene>
    <name evidence="1" type="ORF">S06H3_63062</name>
</gene>
<dbReference type="AlphaFoldDB" id="X1PBE0"/>
<feature type="non-terminal residue" evidence="1">
    <location>
        <position position="1"/>
    </location>
</feature>
<reference evidence="1" key="1">
    <citation type="journal article" date="2014" name="Front. Microbiol.">
        <title>High frequency of phylogenetically diverse reductive dehalogenase-homologous genes in deep subseafloor sedimentary metagenomes.</title>
        <authorList>
            <person name="Kawai M."/>
            <person name="Futagami T."/>
            <person name="Toyoda A."/>
            <person name="Takaki Y."/>
            <person name="Nishi S."/>
            <person name="Hori S."/>
            <person name="Arai W."/>
            <person name="Tsubouchi T."/>
            <person name="Morono Y."/>
            <person name="Uchiyama I."/>
            <person name="Ito T."/>
            <person name="Fujiyama A."/>
            <person name="Inagaki F."/>
            <person name="Takami H."/>
        </authorList>
    </citation>
    <scope>NUCLEOTIDE SEQUENCE</scope>
    <source>
        <strain evidence="1">Expedition CK06-06</strain>
    </source>
</reference>
<proteinExistence type="predicted"/>
<protein>
    <submittedName>
        <fullName evidence="1">Uncharacterized protein</fullName>
    </submittedName>
</protein>
<comment type="caution">
    <text evidence="1">The sequence shown here is derived from an EMBL/GenBank/DDBJ whole genome shotgun (WGS) entry which is preliminary data.</text>
</comment>
<name>X1PBE0_9ZZZZ</name>